<comment type="caution">
    <text evidence="1">The sequence shown here is derived from an EMBL/GenBank/DDBJ whole genome shotgun (WGS) entry which is preliminary data.</text>
</comment>
<proteinExistence type="predicted"/>
<evidence type="ECO:0000313" key="1">
    <source>
        <dbReference type="EMBL" id="KYK60010.1"/>
    </source>
</evidence>
<keyword evidence="2" id="KW-1185">Reference proteome</keyword>
<dbReference type="InParanoid" id="A0A151GSF2"/>
<protein>
    <submittedName>
        <fullName evidence="1">Uncharacterized protein</fullName>
    </submittedName>
</protein>
<dbReference type="OrthoDB" id="147332at2759"/>
<gene>
    <name evidence="1" type="ORF">DCS_01144</name>
</gene>
<name>A0A151GSF2_DRECN</name>
<dbReference type="Proteomes" id="UP000076580">
    <property type="component" value="Chromosome 01"/>
</dbReference>
<sequence>MVCARCQKLFKGTTLATPEVKKKSEMYYGSSSTKAAGTKPSATIGQNEQAFVQVGQEPLRSIFQVDMNPDLTDELGSLTLTLFSQLVTMVGSHATDPAGPIKLTAQAACAMCGKANKKSTTKAPVISGQKFTLK</sequence>
<dbReference type="GeneID" id="63713787"/>
<dbReference type="STRING" id="98403.A0A151GSF2"/>
<evidence type="ECO:0000313" key="2">
    <source>
        <dbReference type="Proteomes" id="UP000076580"/>
    </source>
</evidence>
<dbReference type="AlphaFoldDB" id="A0A151GSF2"/>
<organism evidence="1 2">
    <name type="scientific">Drechmeria coniospora</name>
    <name type="common">Nematophagous fungus</name>
    <name type="synonym">Meria coniospora</name>
    <dbReference type="NCBI Taxonomy" id="98403"/>
    <lineage>
        <taxon>Eukaryota</taxon>
        <taxon>Fungi</taxon>
        <taxon>Dikarya</taxon>
        <taxon>Ascomycota</taxon>
        <taxon>Pezizomycotina</taxon>
        <taxon>Sordariomycetes</taxon>
        <taxon>Hypocreomycetidae</taxon>
        <taxon>Hypocreales</taxon>
        <taxon>Ophiocordycipitaceae</taxon>
        <taxon>Drechmeria</taxon>
    </lineage>
</organism>
<dbReference type="EMBL" id="LAYC01000001">
    <property type="protein sequence ID" value="KYK60010.1"/>
    <property type="molecule type" value="Genomic_DNA"/>
</dbReference>
<reference evidence="1 2" key="1">
    <citation type="journal article" date="2016" name="Sci. Rep.">
        <title>Insights into Adaptations to a Near-Obligate Nematode Endoparasitic Lifestyle from the Finished Genome of Drechmeria coniospora.</title>
        <authorList>
            <person name="Zhang L."/>
            <person name="Zhou Z."/>
            <person name="Guo Q."/>
            <person name="Fokkens L."/>
            <person name="Miskei M."/>
            <person name="Pocsi I."/>
            <person name="Zhang W."/>
            <person name="Chen M."/>
            <person name="Wang L."/>
            <person name="Sun Y."/>
            <person name="Donzelli B.G."/>
            <person name="Gibson D.M."/>
            <person name="Nelson D.R."/>
            <person name="Luo J.G."/>
            <person name="Rep M."/>
            <person name="Liu H."/>
            <person name="Yang S."/>
            <person name="Wang J."/>
            <person name="Krasnoff S.B."/>
            <person name="Xu Y."/>
            <person name="Molnar I."/>
            <person name="Lin M."/>
        </authorList>
    </citation>
    <scope>NUCLEOTIDE SEQUENCE [LARGE SCALE GENOMIC DNA]</scope>
    <source>
        <strain evidence="1 2">ARSEF 6962</strain>
    </source>
</reference>
<dbReference type="RefSeq" id="XP_040659362.1">
    <property type="nucleotide sequence ID" value="XM_040798479.1"/>
</dbReference>
<accession>A0A151GSF2</accession>